<feature type="transmembrane region" description="Helical" evidence="10">
    <location>
        <begin position="430"/>
        <end position="448"/>
    </location>
</feature>
<dbReference type="PANTHER" id="PTHR12413">
    <property type="entry name" value="DOLICHYL GLYCOSYLTRANSFERASE"/>
    <property type="match status" value="1"/>
</dbReference>
<evidence type="ECO:0000256" key="8">
    <source>
        <dbReference type="ARBA" id="ARBA00022989"/>
    </source>
</evidence>
<proteinExistence type="inferred from homology"/>
<organism evidence="12 13">
    <name type="scientific">Perkinsus olseni</name>
    <name type="common">Perkinsus atlanticus</name>
    <dbReference type="NCBI Taxonomy" id="32597"/>
    <lineage>
        <taxon>Eukaryota</taxon>
        <taxon>Sar</taxon>
        <taxon>Alveolata</taxon>
        <taxon>Perkinsozoa</taxon>
        <taxon>Perkinsea</taxon>
        <taxon>Perkinsida</taxon>
        <taxon>Perkinsidae</taxon>
        <taxon>Perkinsus</taxon>
    </lineage>
</organism>
<protein>
    <recommendedName>
        <fullName evidence="10">Alpha-1,3-glucosyltransferase</fullName>
        <ecNumber evidence="10">2.4.1.-</ecNumber>
    </recommendedName>
</protein>
<dbReference type="SUPFAM" id="SSF50969">
    <property type="entry name" value="YVTN repeat-like/Quinoprotein amine dehydrogenase"/>
    <property type="match status" value="1"/>
</dbReference>
<comment type="similarity">
    <text evidence="3 10">Belongs to the ALG6/ALG8 glucosyltransferase family.</text>
</comment>
<dbReference type="PANTHER" id="PTHR12413:SF1">
    <property type="entry name" value="DOLICHYL PYROPHOSPHATE MAN9GLCNAC2 ALPHA-1,3-GLUCOSYLTRANSFERASE"/>
    <property type="match status" value="1"/>
</dbReference>
<evidence type="ECO:0000256" key="2">
    <source>
        <dbReference type="ARBA" id="ARBA00004922"/>
    </source>
</evidence>
<feature type="transmembrane region" description="Helical" evidence="10">
    <location>
        <begin position="515"/>
        <end position="533"/>
    </location>
</feature>
<evidence type="ECO:0000313" key="13">
    <source>
        <dbReference type="Proteomes" id="UP000541610"/>
    </source>
</evidence>
<feature type="transmembrane region" description="Helical" evidence="10">
    <location>
        <begin position="485"/>
        <end position="508"/>
    </location>
</feature>
<feature type="transmembrane region" description="Helical" evidence="10">
    <location>
        <begin position="392"/>
        <end position="410"/>
    </location>
</feature>
<evidence type="ECO:0000313" key="12">
    <source>
        <dbReference type="EMBL" id="KAF4693812.1"/>
    </source>
</evidence>
<dbReference type="OrthoDB" id="339981at2759"/>
<comment type="subcellular location">
    <subcellularLocation>
        <location evidence="1 10">Endoplasmic reticulum membrane</location>
        <topology evidence="1 10">Multi-pass membrane protein</topology>
    </subcellularLocation>
</comment>
<dbReference type="InterPro" id="IPR004856">
    <property type="entry name" value="Glyco_trans_ALG6/ALG8"/>
</dbReference>
<feature type="transmembrane region" description="Helical" evidence="10">
    <location>
        <begin position="209"/>
        <end position="229"/>
    </location>
</feature>
<feature type="transmembrane region" description="Helical" evidence="10">
    <location>
        <begin position="289"/>
        <end position="307"/>
    </location>
</feature>
<evidence type="ECO:0000256" key="4">
    <source>
        <dbReference type="ARBA" id="ARBA00022676"/>
    </source>
</evidence>
<feature type="transmembrane region" description="Helical" evidence="10">
    <location>
        <begin position="455"/>
        <end position="473"/>
    </location>
</feature>
<evidence type="ECO:0000256" key="3">
    <source>
        <dbReference type="ARBA" id="ARBA00008715"/>
    </source>
</evidence>
<sequence length="827" mass="91844">MPLTQQRRRGSSAGRSSSPMDVEKEEFDMVGHPPASPSEPAPSLSSVLTCVLMASTLLRVAVGPHQPHSGQGQPPMYGDYEAQRHWMELTLHTPMKEWYRTTVNNDPSYWPIDYPPLTAYHSWLMGYLTDLIGMPHAVELTASRGYEDLDHKTFMRWTVLLPDVVLLGSGMVWYFYHLPRLSVKSKALCLASALVTPGFILIDHCHFQYNSIALGLLMWAINFIVQPQFSNYLKGAFLYSLAVMYKQTFLYFAPAMFAYLLGQLGLRLDSGAIARLLKERYREAHHSTGRGRGFYCGALVMLPLVLADGDFTVVGRLMERMFPFKRGLYEDHVSNVWVLLSPVLKLRRWSLASEPFARIMVKVCTACTLMSCLPSVLDCILRPPRVDKRQRFLACLFQCSLSFFLFSWQVHEKAILLPLLPAMLLVADRPLFSVSLGMLSTLSLWRLMEKDNLQVATIQLALISLIIYAYTLRSLKASSSVSQDSIFFVMVAAILFLGSTLIAASWIIPPPARYPFLYPLLINSVCALGFLIAQGKLATLIAKDSLPELLTGVWSYARSTAPHKLRLLSSFTGPGSIRSLSAAGRSCLLSTARKLSSTGVTFENALFRHSGSGVSAGVDVGHDDCIYCYDGQVLYRVDRASSRIARIRVADGVILRPLPLPFGPSEDFVFKVYASNGSIFVLTMGTGTVHRYSPETAEWVNQLEVEGRLSSFDVRARKDLEAGHDFVYVSDDQEIIYTAPDGTVSSTSVPGARLCRLVPDIPGTACVVCTEDSGDSILLVDLCAQKVLCRLAHVNARVSFMCLTDDWRLLLGHNGDGNHEVSILELL</sequence>
<keyword evidence="7 10" id="KW-0256">Endoplasmic reticulum</keyword>
<evidence type="ECO:0000256" key="10">
    <source>
        <dbReference type="RuleBase" id="RU363110"/>
    </source>
</evidence>
<keyword evidence="5 10" id="KW-0808">Transferase</keyword>
<dbReference type="GO" id="GO:0042281">
    <property type="term" value="F:dolichyl pyrophosphate Man9GlcNAc2 alpha-1,3-glucosyltransferase activity"/>
    <property type="evidence" value="ECO:0007669"/>
    <property type="project" value="TreeGrafter"/>
</dbReference>
<evidence type="ECO:0000256" key="6">
    <source>
        <dbReference type="ARBA" id="ARBA00022692"/>
    </source>
</evidence>
<reference evidence="12 13" key="1">
    <citation type="submission" date="2020-04" db="EMBL/GenBank/DDBJ databases">
        <title>Perkinsus olseni comparative genomics.</title>
        <authorList>
            <person name="Bogema D.R."/>
        </authorList>
    </citation>
    <scope>NUCLEOTIDE SEQUENCE [LARGE SCALE GENOMIC DNA]</scope>
    <source>
        <strain evidence="12">00978-12</strain>
    </source>
</reference>
<accession>A0A7J6PCV4</accession>
<evidence type="ECO:0000256" key="9">
    <source>
        <dbReference type="ARBA" id="ARBA00023136"/>
    </source>
</evidence>
<dbReference type="Pfam" id="PF03155">
    <property type="entry name" value="Alg6_Alg8"/>
    <property type="match status" value="1"/>
</dbReference>
<keyword evidence="9 10" id="KW-0472">Membrane</keyword>
<dbReference type="InterPro" id="IPR011044">
    <property type="entry name" value="Quino_amine_DH_bsu"/>
</dbReference>
<feature type="region of interest" description="Disordered" evidence="11">
    <location>
        <begin position="1"/>
        <end position="42"/>
    </location>
</feature>
<dbReference type="Proteomes" id="UP000541610">
    <property type="component" value="Unassembled WGS sequence"/>
</dbReference>
<evidence type="ECO:0000256" key="5">
    <source>
        <dbReference type="ARBA" id="ARBA00022679"/>
    </source>
</evidence>
<comment type="caution">
    <text evidence="12">The sequence shown here is derived from an EMBL/GenBank/DDBJ whole genome shotgun (WGS) entry which is preliminary data.</text>
</comment>
<dbReference type="AlphaFoldDB" id="A0A7J6PCV4"/>
<name>A0A7J6PCV4_PEROL</name>
<keyword evidence="4 10" id="KW-0328">Glycosyltransferase</keyword>
<dbReference type="UniPathway" id="UPA00378"/>
<comment type="pathway">
    <text evidence="2 10">Protein modification; protein glycosylation.</text>
</comment>
<feature type="transmembrane region" description="Helical" evidence="10">
    <location>
        <begin position="154"/>
        <end position="176"/>
    </location>
</feature>
<dbReference type="EMBL" id="JABANP010000040">
    <property type="protein sequence ID" value="KAF4693812.1"/>
    <property type="molecule type" value="Genomic_DNA"/>
</dbReference>
<dbReference type="EC" id="2.4.1.-" evidence="10"/>
<keyword evidence="8 10" id="KW-1133">Transmembrane helix</keyword>
<gene>
    <name evidence="12" type="primary">ALG6</name>
    <name evidence="12" type="ORF">FOZ60_009949</name>
</gene>
<evidence type="ECO:0000256" key="1">
    <source>
        <dbReference type="ARBA" id="ARBA00004477"/>
    </source>
</evidence>
<evidence type="ECO:0000256" key="11">
    <source>
        <dbReference type="SAM" id="MobiDB-lite"/>
    </source>
</evidence>
<keyword evidence="6 10" id="KW-0812">Transmembrane</keyword>
<evidence type="ECO:0000256" key="7">
    <source>
        <dbReference type="ARBA" id="ARBA00022824"/>
    </source>
</evidence>
<feature type="compositionally biased region" description="Basic residues" evidence="11">
    <location>
        <begin position="1"/>
        <end position="10"/>
    </location>
</feature>
<dbReference type="GO" id="GO:0005789">
    <property type="term" value="C:endoplasmic reticulum membrane"/>
    <property type="evidence" value="ECO:0007669"/>
    <property type="project" value="UniProtKB-SubCell"/>
</dbReference>